<dbReference type="EMBL" id="BKCJ010010114">
    <property type="protein sequence ID" value="GEU90121.1"/>
    <property type="molecule type" value="Genomic_DNA"/>
</dbReference>
<comment type="caution">
    <text evidence="1">The sequence shown here is derived from an EMBL/GenBank/DDBJ whole genome shotgun (WGS) entry which is preliminary data.</text>
</comment>
<protein>
    <submittedName>
        <fullName evidence="1">Uncharacterized protein</fullName>
    </submittedName>
</protein>
<gene>
    <name evidence="1" type="ORF">Tci_062099</name>
</gene>
<accession>A0A6L2NUW5</accession>
<evidence type="ECO:0000313" key="1">
    <source>
        <dbReference type="EMBL" id="GEU90121.1"/>
    </source>
</evidence>
<proteinExistence type="predicted"/>
<dbReference type="AlphaFoldDB" id="A0A6L2NUW5"/>
<sequence length="242" mass="26157">MGQPLSPDRVFDFSMDEPELHPAYDFFAPGPLLGYAGNTNNNIGWIEADVPLLEELGAEVDELMIDPVIDEVAEPIAKGEEQVIALVIDVEEDIAMLFGDDDFSDDDSEGFEGGDEVWEVNEEWLMAPVTPPPMPVEPLPSTYEVRGPSTAVAEGQSFTLPTPGFPVSDAEVADDIGIGEIGPRVSTVEGQGQQAVTRRDETIEGLSQQVQTLQAAVQHKDVQIQQLQALVSEMSSGESTLM</sequence>
<reference evidence="1" key="1">
    <citation type="journal article" date="2019" name="Sci. Rep.">
        <title>Draft genome of Tanacetum cinerariifolium, the natural source of mosquito coil.</title>
        <authorList>
            <person name="Yamashiro T."/>
            <person name="Shiraishi A."/>
            <person name="Satake H."/>
            <person name="Nakayama K."/>
        </authorList>
    </citation>
    <scope>NUCLEOTIDE SEQUENCE</scope>
</reference>
<name>A0A6L2NUW5_TANCI</name>
<organism evidence="1">
    <name type="scientific">Tanacetum cinerariifolium</name>
    <name type="common">Dalmatian daisy</name>
    <name type="synonym">Chrysanthemum cinerariifolium</name>
    <dbReference type="NCBI Taxonomy" id="118510"/>
    <lineage>
        <taxon>Eukaryota</taxon>
        <taxon>Viridiplantae</taxon>
        <taxon>Streptophyta</taxon>
        <taxon>Embryophyta</taxon>
        <taxon>Tracheophyta</taxon>
        <taxon>Spermatophyta</taxon>
        <taxon>Magnoliopsida</taxon>
        <taxon>eudicotyledons</taxon>
        <taxon>Gunneridae</taxon>
        <taxon>Pentapetalae</taxon>
        <taxon>asterids</taxon>
        <taxon>campanulids</taxon>
        <taxon>Asterales</taxon>
        <taxon>Asteraceae</taxon>
        <taxon>Asteroideae</taxon>
        <taxon>Anthemideae</taxon>
        <taxon>Anthemidinae</taxon>
        <taxon>Tanacetum</taxon>
    </lineage>
</organism>